<accession>A0A8J3E3W1</accession>
<dbReference type="AlphaFoldDB" id="A0A8J3E3W1"/>
<organism evidence="1 2">
    <name type="scientific">Aliidongia dinghuensis</name>
    <dbReference type="NCBI Taxonomy" id="1867774"/>
    <lineage>
        <taxon>Bacteria</taxon>
        <taxon>Pseudomonadati</taxon>
        <taxon>Pseudomonadota</taxon>
        <taxon>Alphaproteobacteria</taxon>
        <taxon>Rhodospirillales</taxon>
        <taxon>Dongiaceae</taxon>
        <taxon>Aliidongia</taxon>
    </lineage>
</organism>
<comment type="caution">
    <text evidence="1">The sequence shown here is derived from an EMBL/GenBank/DDBJ whole genome shotgun (WGS) entry which is preliminary data.</text>
</comment>
<dbReference type="Proteomes" id="UP000646365">
    <property type="component" value="Unassembled WGS sequence"/>
</dbReference>
<evidence type="ECO:0000313" key="1">
    <source>
        <dbReference type="EMBL" id="GGF19211.1"/>
    </source>
</evidence>
<reference evidence="1" key="2">
    <citation type="submission" date="2020-09" db="EMBL/GenBank/DDBJ databases">
        <authorList>
            <person name="Sun Q."/>
            <person name="Zhou Y."/>
        </authorList>
    </citation>
    <scope>NUCLEOTIDE SEQUENCE</scope>
    <source>
        <strain evidence="1">CGMCC 1.15725</strain>
    </source>
</reference>
<name>A0A8J3E3W1_9PROT</name>
<reference evidence="1" key="1">
    <citation type="journal article" date="2014" name="Int. J. Syst. Evol. Microbiol.">
        <title>Complete genome sequence of Corynebacterium casei LMG S-19264T (=DSM 44701T), isolated from a smear-ripened cheese.</title>
        <authorList>
            <consortium name="US DOE Joint Genome Institute (JGI-PGF)"/>
            <person name="Walter F."/>
            <person name="Albersmeier A."/>
            <person name="Kalinowski J."/>
            <person name="Ruckert C."/>
        </authorList>
    </citation>
    <scope>NUCLEOTIDE SEQUENCE</scope>
    <source>
        <strain evidence="1">CGMCC 1.15725</strain>
    </source>
</reference>
<keyword evidence="2" id="KW-1185">Reference proteome</keyword>
<gene>
    <name evidence="1" type="ORF">GCM10011611_26390</name>
</gene>
<dbReference type="RefSeq" id="WP_189046397.1">
    <property type="nucleotide sequence ID" value="NZ_BMJQ01000006.1"/>
</dbReference>
<proteinExistence type="predicted"/>
<sequence length="225" mass="24263">MAKSPAPVATVDPVADAKHALDTIDTLRNELAERLSAVDARTEKLTAEQRDLAPAAILSGDDASRVRLLAIRAELDGMSHDKVETQAAIEAVDAQRVKAQTVLANAEYEAALDKGAEWAAAYMVVAERIDVRLDELGADIDLLHNLHVRLVGLNDKLGVARVAPAMLWHKGFIAEAAHAAGQALGFGLGLERLKALPACQRLSDRTRRVLRGLLVRHDEVLKRAA</sequence>
<protein>
    <submittedName>
        <fullName evidence="1">Uncharacterized protein</fullName>
    </submittedName>
</protein>
<evidence type="ECO:0000313" key="2">
    <source>
        <dbReference type="Proteomes" id="UP000646365"/>
    </source>
</evidence>
<dbReference type="EMBL" id="BMJQ01000006">
    <property type="protein sequence ID" value="GGF19211.1"/>
    <property type="molecule type" value="Genomic_DNA"/>
</dbReference>